<comment type="similarity">
    <text evidence="2">Belongs to the organic radical-activating enzymes family.</text>
</comment>
<dbReference type="RefSeq" id="WP_054757597.1">
    <property type="nucleotide sequence ID" value="NZ_AZFQ01000053.1"/>
</dbReference>
<evidence type="ECO:0000256" key="7">
    <source>
        <dbReference type="ARBA" id="ARBA00023004"/>
    </source>
</evidence>
<dbReference type="GO" id="GO:0046872">
    <property type="term" value="F:metal ion binding"/>
    <property type="evidence" value="ECO:0007669"/>
    <property type="project" value="UniProtKB-KW"/>
</dbReference>
<evidence type="ECO:0000256" key="3">
    <source>
        <dbReference type="ARBA" id="ARBA00022485"/>
    </source>
</evidence>
<dbReference type="InterPro" id="IPR034457">
    <property type="entry name" value="Organic_radical-activating"/>
</dbReference>
<keyword evidence="6" id="KW-0560">Oxidoreductase</keyword>
<gene>
    <name evidence="10" type="ORF">FD50_GL001719</name>
</gene>
<keyword evidence="7" id="KW-0408">Iron</keyword>
<dbReference type="GeneID" id="98308966"/>
<dbReference type="GO" id="GO:0016491">
    <property type="term" value="F:oxidoreductase activity"/>
    <property type="evidence" value="ECO:0007669"/>
    <property type="project" value="UniProtKB-KW"/>
</dbReference>
<proteinExistence type="inferred from homology"/>
<dbReference type="EMBL" id="AZFQ01000053">
    <property type="protein sequence ID" value="KRL97165.1"/>
    <property type="molecule type" value="Genomic_DNA"/>
</dbReference>
<evidence type="ECO:0000256" key="5">
    <source>
        <dbReference type="ARBA" id="ARBA00022723"/>
    </source>
</evidence>
<dbReference type="CDD" id="cd01335">
    <property type="entry name" value="Radical_SAM"/>
    <property type="match status" value="1"/>
</dbReference>
<dbReference type="PROSITE" id="PS01087">
    <property type="entry name" value="RADICAL_ACTIVATING"/>
    <property type="match status" value="1"/>
</dbReference>
<keyword evidence="4" id="KW-0949">S-adenosyl-L-methionine</keyword>
<dbReference type="NCBIfam" id="TIGR02494">
    <property type="entry name" value="PFLE_PFLC"/>
    <property type="match status" value="1"/>
</dbReference>
<evidence type="ECO:0000256" key="6">
    <source>
        <dbReference type="ARBA" id="ARBA00023002"/>
    </source>
</evidence>
<sequence length="274" mass="30866">MAKTVQTLHLDQKKALHKGLIFNIQKFSLNDGPGIRTVIFFKGCPLRCKWCSNPESQARHPESMYDESKQQNITVGKYWTVDDLMKIILQDKAFYAESHGGVTLSGGEVLFQAPFAIELSKAIKAAHLHLACETTGDARPQIFKEFMQYIDFMYYDCKQWDPTKHRAGTGGTNKVILNNLATAVAAGINVHVRIPVIPGFNYTLKDAAQFGRLFNKIGVNAVELLPFHQFGLKKYADLHRQYALKKQPQLQASDLTDYKTVLEDAGIQTTINSW</sequence>
<dbReference type="InterPro" id="IPR007197">
    <property type="entry name" value="rSAM"/>
</dbReference>
<dbReference type="PROSITE" id="PS51918">
    <property type="entry name" value="RADICAL_SAM"/>
    <property type="match status" value="1"/>
</dbReference>
<evidence type="ECO:0000256" key="2">
    <source>
        <dbReference type="ARBA" id="ARBA00009777"/>
    </source>
</evidence>
<dbReference type="InterPro" id="IPR058240">
    <property type="entry name" value="rSAM_sf"/>
</dbReference>
<dbReference type="GO" id="GO:0051539">
    <property type="term" value="F:4 iron, 4 sulfur cluster binding"/>
    <property type="evidence" value="ECO:0007669"/>
    <property type="project" value="UniProtKB-KW"/>
</dbReference>
<keyword evidence="10" id="KW-0808">Transferase</keyword>
<dbReference type="InterPro" id="IPR012839">
    <property type="entry name" value="Organic_radical_activase"/>
</dbReference>
<comment type="cofactor">
    <cofactor evidence="1">
        <name>[4Fe-4S] cluster</name>
        <dbReference type="ChEBI" id="CHEBI:49883"/>
    </cofactor>
</comment>
<evidence type="ECO:0000256" key="8">
    <source>
        <dbReference type="ARBA" id="ARBA00023014"/>
    </source>
</evidence>
<evidence type="ECO:0000313" key="11">
    <source>
        <dbReference type="Proteomes" id="UP000051166"/>
    </source>
</evidence>
<dbReference type="SFLD" id="SFLDG01066">
    <property type="entry name" value="organic_radical-activating_enz"/>
    <property type="match status" value="1"/>
</dbReference>
<name>A0A0R1UVD6_9LACO</name>
<keyword evidence="3" id="KW-0004">4Fe-4S</keyword>
<organism evidence="10 11">
    <name type="scientific">Liquorilactobacillus satsumensis DSM 16230 = JCM 12392</name>
    <dbReference type="NCBI Taxonomy" id="1423801"/>
    <lineage>
        <taxon>Bacteria</taxon>
        <taxon>Bacillati</taxon>
        <taxon>Bacillota</taxon>
        <taxon>Bacilli</taxon>
        <taxon>Lactobacillales</taxon>
        <taxon>Lactobacillaceae</taxon>
        <taxon>Liquorilactobacillus</taxon>
    </lineage>
</organism>
<dbReference type="AlphaFoldDB" id="A0A0R1UVD6"/>
<dbReference type="OrthoDB" id="9782387at2"/>
<dbReference type="Proteomes" id="UP000051166">
    <property type="component" value="Unassembled WGS sequence"/>
</dbReference>
<keyword evidence="11" id="KW-1185">Reference proteome</keyword>
<dbReference type="Pfam" id="PF04055">
    <property type="entry name" value="Radical_SAM"/>
    <property type="match status" value="1"/>
</dbReference>
<dbReference type="InterPro" id="IPR001989">
    <property type="entry name" value="Radical_activat_CS"/>
</dbReference>
<dbReference type="STRING" id="1423801.FD50_GL001719"/>
<reference evidence="10 11" key="1">
    <citation type="journal article" date="2015" name="Genome Announc.">
        <title>Expanding the biotechnology potential of lactobacilli through comparative genomics of 213 strains and associated genera.</title>
        <authorList>
            <person name="Sun Z."/>
            <person name="Harris H.M."/>
            <person name="McCann A."/>
            <person name="Guo C."/>
            <person name="Argimon S."/>
            <person name="Zhang W."/>
            <person name="Yang X."/>
            <person name="Jeffery I.B."/>
            <person name="Cooney J.C."/>
            <person name="Kagawa T.F."/>
            <person name="Liu W."/>
            <person name="Song Y."/>
            <person name="Salvetti E."/>
            <person name="Wrobel A."/>
            <person name="Rasinkangas P."/>
            <person name="Parkhill J."/>
            <person name="Rea M.C."/>
            <person name="O'Sullivan O."/>
            <person name="Ritari J."/>
            <person name="Douillard F.P."/>
            <person name="Paul Ross R."/>
            <person name="Yang R."/>
            <person name="Briner A.E."/>
            <person name="Felis G.E."/>
            <person name="de Vos W.M."/>
            <person name="Barrangou R."/>
            <person name="Klaenhammer T.R."/>
            <person name="Caufield P.W."/>
            <person name="Cui Y."/>
            <person name="Zhang H."/>
            <person name="O'Toole P.W."/>
        </authorList>
    </citation>
    <scope>NUCLEOTIDE SEQUENCE [LARGE SCALE GENOMIC DNA]</scope>
    <source>
        <strain evidence="10 11">DSM 16230</strain>
    </source>
</reference>
<dbReference type="PANTHER" id="PTHR30352">
    <property type="entry name" value="PYRUVATE FORMATE-LYASE-ACTIVATING ENZYME"/>
    <property type="match status" value="1"/>
</dbReference>
<evidence type="ECO:0000259" key="9">
    <source>
        <dbReference type="PROSITE" id="PS51918"/>
    </source>
</evidence>
<dbReference type="InterPro" id="IPR013785">
    <property type="entry name" value="Aldolase_TIM"/>
</dbReference>
<evidence type="ECO:0000313" key="10">
    <source>
        <dbReference type="EMBL" id="KRL97165.1"/>
    </source>
</evidence>
<feature type="domain" description="Radical SAM core" evidence="9">
    <location>
        <begin position="30"/>
        <end position="268"/>
    </location>
</feature>
<dbReference type="Gene3D" id="3.20.20.70">
    <property type="entry name" value="Aldolase class I"/>
    <property type="match status" value="1"/>
</dbReference>
<dbReference type="PANTHER" id="PTHR30352:SF4">
    <property type="entry name" value="PYRUVATE FORMATE-LYASE 2-ACTIVATING ENZYME"/>
    <property type="match status" value="1"/>
</dbReference>
<evidence type="ECO:0000256" key="1">
    <source>
        <dbReference type="ARBA" id="ARBA00001966"/>
    </source>
</evidence>
<accession>A0A0R1UVD6</accession>
<keyword evidence="8" id="KW-0411">Iron-sulfur</keyword>
<dbReference type="SFLD" id="SFLDS00029">
    <property type="entry name" value="Radical_SAM"/>
    <property type="match status" value="1"/>
</dbReference>
<dbReference type="PATRIC" id="fig|1423801.4.peg.1757"/>
<dbReference type="GO" id="GO:0016740">
    <property type="term" value="F:transferase activity"/>
    <property type="evidence" value="ECO:0007669"/>
    <property type="project" value="UniProtKB-KW"/>
</dbReference>
<protein>
    <submittedName>
        <fullName evidence="10">Formate acetyltransferase activating enzyme</fullName>
    </submittedName>
</protein>
<dbReference type="SUPFAM" id="SSF102114">
    <property type="entry name" value="Radical SAM enzymes"/>
    <property type="match status" value="1"/>
</dbReference>
<keyword evidence="5" id="KW-0479">Metal-binding</keyword>
<dbReference type="PIRSF" id="PIRSF000371">
    <property type="entry name" value="PFL_act_enz"/>
    <property type="match status" value="1"/>
</dbReference>
<evidence type="ECO:0000256" key="4">
    <source>
        <dbReference type="ARBA" id="ARBA00022691"/>
    </source>
</evidence>
<comment type="caution">
    <text evidence="10">The sequence shown here is derived from an EMBL/GenBank/DDBJ whole genome shotgun (WGS) entry which is preliminary data.</text>
</comment>